<dbReference type="EMBL" id="JACDTQ010000787">
    <property type="protein sequence ID" value="KAF5926079.1"/>
    <property type="molecule type" value="Genomic_DNA"/>
</dbReference>
<organism evidence="2 3">
    <name type="scientific">Diceros bicornis minor</name>
    <name type="common">South-central black rhinoceros</name>
    <dbReference type="NCBI Taxonomy" id="77932"/>
    <lineage>
        <taxon>Eukaryota</taxon>
        <taxon>Metazoa</taxon>
        <taxon>Chordata</taxon>
        <taxon>Craniata</taxon>
        <taxon>Vertebrata</taxon>
        <taxon>Euteleostomi</taxon>
        <taxon>Mammalia</taxon>
        <taxon>Eutheria</taxon>
        <taxon>Laurasiatheria</taxon>
        <taxon>Perissodactyla</taxon>
        <taxon>Rhinocerotidae</taxon>
        <taxon>Diceros</taxon>
    </lineage>
</organism>
<accession>A0A7J7FDG0</accession>
<evidence type="ECO:0000313" key="2">
    <source>
        <dbReference type="EMBL" id="KAF5926079.1"/>
    </source>
</evidence>
<keyword evidence="1" id="KW-0472">Membrane</keyword>
<proteinExistence type="predicted"/>
<keyword evidence="3" id="KW-1185">Reference proteome</keyword>
<feature type="non-terminal residue" evidence="2">
    <location>
        <position position="123"/>
    </location>
</feature>
<gene>
    <name evidence="2" type="ORF">HPG69_010101</name>
</gene>
<feature type="transmembrane region" description="Helical" evidence="1">
    <location>
        <begin position="74"/>
        <end position="96"/>
    </location>
</feature>
<feature type="transmembrane region" description="Helical" evidence="1">
    <location>
        <begin position="33"/>
        <end position="53"/>
    </location>
</feature>
<comment type="caution">
    <text evidence="2">The sequence shown here is derived from an EMBL/GenBank/DDBJ whole genome shotgun (WGS) entry which is preliminary data.</text>
</comment>
<name>A0A7J7FDG0_DICBM</name>
<dbReference type="AlphaFoldDB" id="A0A7J7FDG0"/>
<keyword evidence="1" id="KW-0812">Transmembrane</keyword>
<feature type="non-terminal residue" evidence="2">
    <location>
        <position position="1"/>
    </location>
</feature>
<evidence type="ECO:0000256" key="1">
    <source>
        <dbReference type="SAM" id="Phobius"/>
    </source>
</evidence>
<keyword evidence="1" id="KW-1133">Transmembrane helix</keyword>
<sequence>GASRAWHAPPSLYENPWTIPDMLSMRRIGLAPVLGYLFNIALRVFALAGLTALAKYFNPCSAITKLKPTFISKVSTAVQLILVAASLIALVFNYAHSTYLQILPLAAQLHQLTVTIIMLRMLV</sequence>
<evidence type="ECO:0000313" key="3">
    <source>
        <dbReference type="Proteomes" id="UP000551758"/>
    </source>
</evidence>
<dbReference type="Proteomes" id="UP000551758">
    <property type="component" value="Unassembled WGS sequence"/>
</dbReference>
<protein>
    <submittedName>
        <fullName evidence="2">Uncharacterized protein</fullName>
    </submittedName>
</protein>
<reference evidence="2 3" key="1">
    <citation type="journal article" date="2020" name="Mol. Biol. Evol.">
        <title>Interspecific Gene Flow and the Evolution of Specialization in Black and White Rhinoceros.</title>
        <authorList>
            <person name="Moodley Y."/>
            <person name="Westbury M.V."/>
            <person name="Russo I.M."/>
            <person name="Gopalakrishnan S."/>
            <person name="Rakotoarivelo A."/>
            <person name="Olsen R.A."/>
            <person name="Prost S."/>
            <person name="Tunstall T."/>
            <person name="Ryder O.A."/>
            <person name="Dalen L."/>
            <person name="Bruford M.W."/>
        </authorList>
    </citation>
    <scope>NUCLEOTIDE SEQUENCE [LARGE SCALE GENOMIC DNA]</scope>
    <source>
        <strain evidence="2">SBR-YM</strain>
        <tissue evidence="2">Skin</tissue>
    </source>
</reference>